<protein>
    <submittedName>
        <fullName evidence="1">Uncharacterized protein</fullName>
    </submittedName>
</protein>
<keyword evidence="2" id="KW-1185">Reference proteome</keyword>
<dbReference type="Proteomes" id="UP000638263">
    <property type="component" value="Unassembled WGS sequence"/>
</dbReference>
<gene>
    <name evidence="1" type="ORF">GCM10011588_51730</name>
</gene>
<dbReference type="AlphaFoldDB" id="A0A917VW03"/>
<accession>A0A917VW03</accession>
<comment type="caution">
    <text evidence="1">The sequence shown here is derived from an EMBL/GenBank/DDBJ whole genome shotgun (WGS) entry which is preliminary data.</text>
</comment>
<evidence type="ECO:0000313" key="1">
    <source>
        <dbReference type="EMBL" id="GGL30669.1"/>
    </source>
</evidence>
<organism evidence="1 2">
    <name type="scientific">Nocardia jinanensis</name>
    <dbReference type="NCBI Taxonomy" id="382504"/>
    <lineage>
        <taxon>Bacteria</taxon>
        <taxon>Bacillati</taxon>
        <taxon>Actinomycetota</taxon>
        <taxon>Actinomycetes</taxon>
        <taxon>Mycobacteriales</taxon>
        <taxon>Nocardiaceae</taxon>
        <taxon>Nocardia</taxon>
    </lineage>
</organism>
<reference evidence="1" key="1">
    <citation type="journal article" date="2014" name="Int. J. Syst. Evol. Microbiol.">
        <title>Complete genome sequence of Corynebacterium casei LMG S-19264T (=DSM 44701T), isolated from a smear-ripened cheese.</title>
        <authorList>
            <consortium name="US DOE Joint Genome Institute (JGI-PGF)"/>
            <person name="Walter F."/>
            <person name="Albersmeier A."/>
            <person name="Kalinowski J."/>
            <person name="Ruckert C."/>
        </authorList>
    </citation>
    <scope>NUCLEOTIDE SEQUENCE</scope>
    <source>
        <strain evidence="1">CGMCC 4.3508</strain>
    </source>
</reference>
<evidence type="ECO:0000313" key="2">
    <source>
        <dbReference type="Proteomes" id="UP000638263"/>
    </source>
</evidence>
<proteinExistence type="predicted"/>
<name>A0A917VW03_9NOCA</name>
<reference evidence="1" key="2">
    <citation type="submission" date="2020-09" db="EMBL/GenBank/DDBJ databases">
        <authorList>
            <person name="Sun Q."/>
            <person name="Zhou Y."/>
        </authorList>
    </citation>
    <scope>NUCLEOTIDE SEQUENCE</scope>
    <source>
        <strain evidence="1">CGMCC 4.3508</strain>
    </source>
</reference>
<dbReference type="EMBL" id="BMMH01000012">
    <property type="protein sequence ID" value="GGL30669.1"/>
    <property type="molecule type" value="Genomic_DNA"/>
</dbReference>
<sequence>MASHTVPGLGAVFAALAASAVDIGEGPGTDLSGFFELPADRDGRLLKHACLRVGLPQ</sequence>